<accession>A0ABD2ZLQ3</accession>
<name>A0ABD2ZLQ3_9GENT</name>
<organism evidence="1 2">
    <name type="scientific">Cinchona calisaya</name>
    <dbReference type="NCBI Taxonomy" id="153742"/>
    <lineage>
        <taxon>Eukaryota</taxon>
        <taxon>Viridiplantae</taxon>
        <taxon>Streptophyta</taxon>
        <taxon>Embryophyta</taxon>
        <taxon>Tracheophyta</taxon>
        <taxon>Spermatophyta</taxon>
        <taxon>Magnoliopsida</taxon>
        <taxon>eudicotyledons</taxon>
        <taxon>Gunneridae</taxon>
        <taxon>Pentapetalae</taxon>
        <taxon>asterids</taxon>
        <taxon>lamiids</taxon>
        <taxon>Gentianales</taxon>
        <taxon>Rubiaceae</taxon>
        <taxon>Cinchonoideae</taxon>
        <taxon>Cinchoneae</taxon>
        <taxon>Cinchona</taxon>
    </lineage>
</organism>
<comment type="caution">
    <text evidence="1">The sequence shown here is derived from an EMBL/GenBank/DDBJ whole genome shotgun (WGS) entry which is preliminary data.</text>
</comment>
<reference evidence="1 2" key="1">
    <citation type="submission" date="2024-11" db="EMBL/GenBank/DDBJ databases">
        <title>A near-complete genome assembly of Cinchona calisaya.</title>
        <authorList>
            <person name="Lian D.C."/>
            <person name="Zhao X.W."/>
            <person name="Wei L."/>
        </authorList>
    </citation>
    <scope>NUCLEOTIDE SEQUENCE [LARGE SCALE GENOMIC DNA]</scope>
    <source>
        <tissue evidence="1">Nenye</tissue>
    </source>
</reference>
<evidence type="ECO:0000313" key="2">
    <source>
        <dbReference type="Proteomes" id="UP001630127"/>
    </source>
</evidence>
<sequence>MNITNVDVETNLEASFKMITGVTRSPWRLDSVICEIICRLTQGDFTLRHVLREADFVANFLARLDSSSLYPNGMTFQPKKMVDVDVQTVASNPNAQVETSGLALCYPYFAIAIAIKGPSVEDNARTLIICLETSNPKLPQETTDVGLECSNEQS</sequence>
<keyword evidence="2" id="KW-1185">Reference proteome</keyword>
<protein>
    <submittedName>
        <fullName evidence="1">Uncharacterized protein</fullName>
    </submittedName>
</protein>
<dbReference type="AlphaFoldDB" id="A0ABD2ZLQ3"/>
<dbReference type="Proteomes" id="UP001630127">
    <property type="component" value="Unassembled WGS sequence"/>
</dbReference>
<proteinExistence type="predicted"/>
<evidence type="ECO:0000313" key="1">
    <source>
        <dbReference type="EMBL" id="KAL3520370.1"/>
    </source>
</evidence>
<gene>
    <name evidence="1" type="ORF">ACH5RR_018519</name>
</gene>
<dbReference type="EMBL" id="JBJUIK010000008">
    <property type="protein sequence ID" value="KAL3520370.1"/>
    <property type="molecule type" value="Genomic_DNA"/>
</dbReference>